<dbReference type="OrthoDB" id="1090267at2"/>
<dbReference type="Gene3D" id="1.10.10.10">
    <property type="entry name" value="Winged helix-like DNA-binding domain superfamily/Winged helix DNA-binding domain"/>
    <property type="match status" value="1"/>
</dbReference>
<keyword evidence="3" id="KW-0472">Membrane</keyword>
<dbReference type="InterPro" id="IPR011123">
    <property type="entry name" value="Y_Y_Y"/>
</dbReference>
<name>A0A4Y8L4R9_9BACT</name>
<keyword evidence="6" id="KW-1185">Reference proteome</keyword>
<evidence type="ECO:0000313" key="5">
    <source>
        <dbReference type="EMBL" id="TFD95464.1"/>
    </source>
</evidence>
<keyword evidence="2" id="KW-0175">Coiled coil</keyword>
<dbReference type="GO" id="GO:0003677">
    <property type="term" value="F:DNA binding"/>
    <property type="evidence" value="ECO:0007669"/>
    <property type="project" value="InterPro"/>
</dbReference>
<dbReference type="SUPFAM" id="SSF46894">
    <property type="entry name" value="C-terminal effector domain of the bipartite response regulators"/>
    <property type="match status" value="1"/>
</dbReference>
<keyword evidence="3" id="KW-1133">Transmembrane helix</keyword>
<dbReference type="EMBL" id="SOML01000008">
    <property type="protein sequence ID" value="TFD95464.1"/>
    <property type="molecule type" value="Genomic_DNA"/>
</dbReference>
<accession>A0A4Y8L4R9</accession>
<feature type="transmembrane region" description="Helical" evidence="3">
    <location>
        <begin position="691"/>
        <end position="709"/>
    </location>
</feature>
<dbReference type="PANTHER" id="PTHR43547:SF2">
    <property type="entry name" value="HYBRID SIGNAL TRANSDUCTION HISTIDINE KINASE C"/>
    <property type="match status" value="1"/>
</dbReference>
<dbReference type="SUPFAM" id="SSF63829">
    <property type="entry name" value="Calcium-dependent phosphotriesterase"/>
    <property type="match status" value="1"/>
</dbReference>
<dbReference type="PANTHER" id="PTHR43547">
    <property type="entry name" value="TWO-COMPONENT HISTIDINE KINASE"/>
    <property type="match status" value="1"/>
</dbReference>
<evidence type="ECO:0000259" key="4">
    <source>
        <dbReference type="Pfam" id="PF07495"/>
    </source>
</evidence>
<keyword evidence="1" id="KW-0597">Phosphoprotein</keyword>
<sequence>MAGSQNWSVKQNPNNRKIYFANTSGLLEFDGIFWSLYPIRNKLVRALQIDKDRIYVGGSSEIGYFEPDNSGKLIYHSLTNLAPEWRGEVWNIFVRGDKVYFLDEGQVVIYDGKDKMKVISTGVKVDCASLINNYIYIGSPDGVFFINYQDKLTPLLDTENIKGEKIVSILSFDNKLLTVTARKGIYLLGSNKRTKMTLPASQNFIENNQLFCASLEGSLLSLGSVQNGVLVTDLLNPQYQEEFNLNNGLYNNTILSSLFDLDGNLWIGLDRGIAYINIESSIRPMFSVSSPIGTGYCSAYYKGDLYLGTNQGLYKVDKSGAYTLVKDTEGQIWSLSVYNETLFCAGDTKISIIENQSIYNIPLTGIWQVKPLKDKMIASSYSGLKVLVKKQGKWQYSHNIPDFYNSCRDFYEEDQKTIWVMGNDNIVLRLTLNDDLTQVIAKKEYILQSPLNPENPFFNKIDNTLFICTRNEILKYVKMSDKFIPFSELENLLEGPQKYDYLSIDPYKNIWFVTDNNLKFLRYNNGYSKKKQALGLSNELINGYQNVMLKDSVSAILGVDRGFVMINLSDKQTKTTPLTASIRKIIATDNDSTLFYEKSKQFLKIPYSLNSINIYFSTTEYADRDEIVYSVRLHNIDEKWSTPSEKNNKEYTKLPEGMYTFEVKAMKKGETDSDKITYLSFRVLPPWYRSVWAYIAYLTLILTCIFIFYRRTIWRQKRIIDQKGKELIAQKQRHQEEKQLKDKEIYELQNENLKSNLEYKTQELSGYILNLARKNEMLENVKKGVFTISKAIDDNKPSITIKQKVMSLISQINHNIEHDKDFDVFQSNFNVLHSDFFNALEKRYSNLTRNEKVLCAYLKMNLSSKEIASLLNITIRGVEVSRYRLRKKLEIDKDINLNDFMNSLK</sequence>
<dbReference type="InterPro" id="IPR016032">
    <property type="entry name" value="Sig_transdc_resp-reg_C-effctor"/>
</dbReference>
<feature type="coiled-coil region" evidence="2">
    <location>
        <begin position="731"/>
        <end position="763"/>
    </location>
</feature>
<evidence type="ECO:0000256" key="2">
    <source>
        <dbReference type="SAM" id="Coils"/>
    </source>
</evidence>
<evidence type="ECO:0000313" key="6">
    <source>
        <dbReference type="Proteomes" id="UP000297861"/>
    </source>
</evidence>
<dbReference type="Proteomes" id="UP000297861">
    <property type="component" value="Unassembled WGS sequence"/>
</dbReference>
<reference evidence="5 6" key="1">
    <citation type="submission" date="2019-03" db="EMBL/GenBank/DDBJ databases">
        <title>San Antonio Military Medical Center submission to MRSN (WRAIR), pending publication.</title>
        <authorList>
            <person name="Blyth D.M."/>
            <person name="Mccarthy S.L."/>
            <person name="Schall S.E."/>
            <person name="Stam J.A."/>
            <person name="Ong A.C."/>
            <person name="Mcgann P.T."/>
        </authorList>
    </citation>
    <scope>NUCLEOTIDE SEQUENCE [LARGE SCALE GENOMIC DNA]</scope>
    <source>
        <strain evidence="5 6">MRSN571793</strain>
    </source>
</reference>
<evidence type="ECO:0000256" key="3">
    <source>
        <dbReference type="SAM" id="Phobius"/>
    </source>
</evidence>
<dbReference type="GO" id="GO:0000155">
    <property type="term" value="F:phosphorelay sensor kinase activity"/>
    <property type="evidence" value="ECO:0007669"/>
    <property type="project" value="TreeGrafter"/>
</dbReference>
<dbReference type="Gene3D" id="2.60.40.10">
    <property type="entry name" value="Immunoglobulins"/>
    <property type="match status" value="1"/>
</dbReference>
<dbReference type="STRING" id="1121485.GCA_000426485_01460"/>
<dbReference type="AlphaFoldDB" id="A0A4Y8L4R9"/>
<dbReference type="InterPro" id="IPR036322">
    <property type="entry name" value="WD40_repeat_dom_sf"/>
</dbReference>
<dbReference type="Pfam" id="PF07495">
    <property type="entry name" value="Y_Y_Y"/>
    <property type="match status" value="1"/>
</dbReference>
<gene>
    <name evidence="5" type="ORF">E2605_13180</name>
</gene>
<dbReference type="Gene3D" id="2.130.10.10">
    <property type="entry name" value="YVTN repeat-like/Quinoprotein amine dehydrogenase"/>
    <property type="match status" value="2"/>
</dbReference>
<organism evidence="5 6">
    <name type="scientific">Dysgonomonas capnocytophagoides</name>
    <dbReference type="NCBI Taxonomy" id="45254"/>
    <lineage>
        <taxon>Bacteria</taxon>
        <taxon>Pseudomonadati</taxon>
        <taxon>Bacteroidota</taxon>
        <taxon>Bacteroidia</taxon>
        <taxon>Bacteroidales</taxon>
        <taxon>Dysgonomonadaceae</taxon>
        <taxon>Dysgonomonas</taxon>
    </lineage>
</organism>
<proteinExistence type="predicted"/>
<dbReference type="GO" id="GO:0006355">
    <property type="term" value="P:regulation of DNA-templated transcription"/>
    <property type="evidence" value="ECO:0007669"/>
    <property type="project" value="InterPro"/>
</dbReference>
<evidence type="ECO:0000256" key="1">
    <source>
        <dbReference type="ARBA" id="ARBA00022553"/>
    </source>
</evidence>
<dbReference type="InterPro" id="IPR013783">
    <property type="entry name" value="Ig-like_fold"/>
</dbReference>
<keyword evidence="3" id="KW-0812">Transmembrane</keyword>
<dbReference type="InterPro" id="IPR015943">
    <property type="entry name" value="WD40/YVTN_repeat-like_dom_sf"/>
</dbReference>
<protein>
    <recommendedName>
        <fullName evidence="4">Two component regulator three Y domain-containing protein</fullName>
    </recommendedName>
</protein>
<comment type="caution">
    <text evidence="5">The sequence shown here is derived from an EMBL/GenBank/DDBJ whole genome shotgun (WGS) entry which is preliminary data.</text>
</comment>
<dbReference type="InterPro" id="IPR036388">
    <property type="entry name" value="WH-like_DNA-bd_sf"/>
</dbReference>
<feature type="domain" description="Two component regulator three Y" evidence="4">
    <location>
        <begin position="621"/>
        <end position="684"/>
    </location>
</feature>
<dbReference type="SUPFAM" id="SSF50978">
    <property type="entry name" value="WD40 repeat-like"/>
    <property type="match status" value="1"/>
</dbReference>